<reference evidence="2" key="1">
    <citation type="submission" date="2005-09" db="EMBL/GenBank/DDBJ databases">
        <title>Complete genome sequence of Clostridium kluyveri and comparative genomics of Clostridia species.</title>
        <authorList>
            <person name="Inui M."/>
            <person name="Nonaka H."/>
            <person name="Shinoda Y."/>
            <person name="Ikenaga Y."/>
            <person name="Abe M."/>
            <person name="Naito K."/>
            <person name="Vertes A.A."/>
            <person name="Yukawa H."/>
        </authorList>
    </citation>
    <scope>NUCLEOTIDE SEQUENCE [LARGE SCALE GENOMIC DNA]</scope>
    <source>
        <strain evidence="2">NBRC 12016</strain>
        <plasmid evidence="2">Plasmid pCKL1</plasmid>
    </source>
</reference>
<evidence type="ECO:0000313" key="1">
    <source>
        <dbReference type="EMBL" id="BAH08553.1"/>
    </source>
</evidence>
<geneLocation type="plasmid" evidence="1 2">
    <name>pCKL1</name>
</geneLocation>
<dbReference type="EMBL" id="AP009050">
    <property type="protein sequence ID" value="BAH08553.1"/>
    <property type="molecule type" value="Genomic_DNA"/>
</dbReference>
<organism evidence="1 2">
    <name type="scientific">Clostridium kluyveri (strain NBRC 12016)</name>
    <dbReference type="NCBI Taxonomy" id="583346"/>
    <lineage>
        <taxon>Bacteria</taxon>
        <taxon>Bacillati</taxon>
        <taxon>Bacillota</taxon>
        <taxon>Clostridia</taxon>
        <taxon>Eubacteriales</taxon>
        <taxon>Clostridiaceae</taxon>
        <taxon>Clostridium</taxon>
    </lineage>
</organism>
<accession>B9E6H6</accession>
<evidence type="ECO:0000313" key="2">
    <source>
        <dbReference type="Proteomes" id="UP000007969"/>
    </source>
</evidence>
<name>B9E6H6_CLOK1</name>
<proteinExistence type="predicted"/>
<dbReference type="KEGG" id="ckr:CKR_P34"/>
<dbReference type="AlphaFoldDB" id="B9E6H6"/>
<dbReference type="HOGENOM" id="CLU_1812418_0_0_9"/>
<keyword evidence="1" id="KW-0614">Plasmid</keyword>
<sequence length="166" mass="19407">MNCLIKFHCLGRLQRREYIKGWVWMIIEGRIARCKECGKELNEHDEIDCYFPYFTENNLCQDCKVNDAKGKRKSEWEKETKEIKPTENTIEMDIAKQLVEDLRLCENQGGQNIKLNNNNQYAVGYWIGMKREVMSLIATSPISKQAWQAAGLTFDEMEMCNLEIIG</sequence>
<protein>
    <submittedName>
        <fullName evidence="1">Uncharacterized protein</fullName>
    </submittedName>
</protein>
<gene>
    <name evidence="1" type="ordered locus">CKR_P34</name>
</gene>
<dbReference type="Proteomes" id="UP000007969">
    <property type="component" value="Plasmid pCKL1"/>
</dbReference>